<dbReference type="EMBL" id="JARBHA010000014">
    <property type="protein sequence ID" value="KAJ9683593.1"/>
    <property type="molecule type" value="Genomic_DNA"/>
</dbReference>
<sequence>MGSLLSSLVGGGEAADASDSTLEGSGVSVFHSSERWTLHFNASKESNQLMVIDFAATWCGPCKFMEPAVKSMASKYTDVDFVKIDVDELSDVAQEFAVQAMPTFVLLKKGKELERVIGAKKDELEKKIQKHRAVSNA</sequence>
<dbReference type="Gene3D" id="3.40.30.10">
    <property type="entry name" value="Glutaredoxin"/>
    <property type="match status" value="1"/>
</dbReference>
<evidence type="ECO:0000256" key="1">
    <source>
        <dbReference type="ARBA" id="ARBA00022448"/>
    </source>
</evidence>
<comment type="similarity">
    <text evidence="5">Belongs to the thioredoxin family. Plant H-type subfamily.</text>
</comment>
<protein>
    <recommendedName>
        <fullName evidence="7">Thioredoxin domain-containing protein</fullName>
    </recommendedName>
</protein>
<name>A0AA38Z7T4_VITRO</name>
<dbReference type="SUPFAM" id="SSF52833">
    <property type="entry name" value="Thioredoxin-like"/>
    <property type="match status" value="1"/>
</dbReference>
<keyword evidence="9" id="KW-1185">Reference proteome</keyword>
<dbReference type="FunFam" id="3.40.30.10:FF:000104">
    <property type="entry name" value="Thioredoxin"/>
    <property type="match status" value="1"/>
</dbReference>
<dbReference type="InterPro" id="IPR013766">
    <property type="entry name" value="Thioredoxin_domain"/>
</dbReference>
<evidence type="ECO:0000313" key="8">
    <source>
        <dbReference type="EMBL" id="KAJ9683593.1"/>
    </source>
</evidence>
<keyword evidence="2" id="KW-0249">Electron transport</keyword>
<feature type="region of interest" description="Disordered" evidence="6">
    <location>
        <begin position="1"/>
        <end position="22"/>
    </location>
</feature>
<feature type="domain" description="Thioredoxin" evidence="7">
    <location>
        <begin position="8"/>
        <end position="133"/>
    </location>
</feature>
<dbReference type="PROSITE" id="PS51352">
    <property type="entry name" value="THIOREDOXIN_2"/>
    <property type="match status" value="1"/>
</dbReference>
<dbReference type="PRINTS" id="PR00421">
    <property type="entry name" value="THIOREDOXIN"/>
</dbReference>
<proteinExistence type="inferred from homology"/>
<evidence type="ECO:0000313" key="9">
    <source>
        <dbReference type="Proteomes" id="UP001168098"/>
    </source>
</evidence>
<evidence type="ECO:0000256" key="4">
    <source>
        <dbReference type="ARBA" id="ARBA00023284"/>
    </source>
</evidence>
<reference evidence="8 9" key="1">
    <citation type="journal article" date="2023" name="BMC Biotechnol.">
        <title>Vitis rotundifolia cv Carlos genome sequencing.</title>
        <authorList>
            <person name="Huff M."/>
            <person name="Hulse-Kemp A."/>
            <person name="Scheffler B."/>
            <person name="Youngblood R."/>
            <person name="Simpson S."/>
            <person name="Babiker E."/>
            <person name="Staton M."/>
        </authorList>
    </citation>
    <scope>NUCLEOTIDE SEQUENCE [LARGE SCALE GENOMIC DNA]</scope>
    <source>
        <tissue evidence="8">Leaf</tissue>
    </source>
</reference>
<keyword evidence="3" id="KW-1015">Disulfide bond</keyword>
<gene>
    <name evidence="8" type="ORF">PVL29_019243</name>
</gene>
<keyword evidence="1" id="KW-0813">Transport</keyword>
<dbReference type="Proteomes" id="UP001168098">
    <property type="component" value="Unassembled WGS sequence"/>
</dbReference>
<keyword evidence="4" id="KW-0676">Redox-active center</keyword>
<evidence type="ECO:0000259" key="7">
    <source>
        <dbReference type="PROSITE" id="PS51352"/>
    </source>
</evidence>
<dbReference type="InterPro" id="IPR050620">
    <property type="entry name" value="Thioredoxin_H-type-like"/>
</dbReference>
<dbReference type="AlphaFoldDB" id="A0AA38Z7T4"/>
<dbReference type="PANTHER" id="PTHR10438">
    <property type="entry name" value="THIOREDOXIN"/>
    <property type="match status" value="1"/>
</dbReference>
<evidence type="ECO:0000256" key="5">
    <source>
        <dbReference type="ARBA" id="ARBA00038353"/>
    </source>
</evidence>
<dbReference type="PANTHER" id="PTHR10438:SF413">
    <property type="entry name" value="THIOREDOXIN H2"/>
    <property type="match status" value="1"/>
</dbReference>
<dbReference type="GO" id="GO:0016671">
    <property type="term" value="F:oxidoreductase activity, acting on a sulfur group of donors, disulfide as acceptor"/>
    <property type="evidence" value="ECO:0007669"/>
    <property type="project" value="UniProtKB-ARBA"/>
</dbReference>
<dbReference type="Pfam" id="PF00085">
    <property type="entry name" value="Thioredoxin"/>
    <property type="match status" value="1"/>
</dbReference>
<evidence type="ECO:0000256" key="6">
    <source>
        <dbReference type="SAM" id="MobiDB-lite"/>
    </source>
</evidence>
<accession>A0AA38Z7T4</accession>
<comment type="caution">
    <text evidence="8">The sequence shown here is derived from an EMBL/GenBank/DDBJ whole genome shotgun (WGS) entry which is preliminary data.</text>
</comment>
<dbReference type="InterPro" id="IPR036249">
    <property type="entry name" value="Thioredoxin-like_sf"/>
</dbReference>
<evidence type="ECO:0000256" key="3">
    <source>
        <dbReference type="ARBA" id="ARBA00023157"/>
    </source>
</evidence>
<dbReference type="CDD" id="cd02947">
    <property type="entry name" value="TRX_family"/>
    <property type="match status" value="1"/>
</dbReference>
<organism evidence="8 9">
    <name type="scientific">Vitis rotundifolia</name>
    <name type="common">Muscadine grape</name>
    <dbReference type="NCBI Taxonomy" id="103349"/>
    <lineage>
        <taxon>Eukaryota</taxon>
        <taxon>Viridiplantae</taxon>
        <taxon>Streptophyta</taxon>
        <taxon>Embryophyta</taxon>
        <taxon>Tracheophyta</taxon>
        <taxon>Spermatophyta</taxon>
        <taxon>Magnoliopsida</taxon>
        <taxon>eudicotyledons</taxon>
        <taxon>Gunneridae</taxon>
        <taxon>Pentapetalae</taxon>
        <taxon>rosids</taxon>
        <taxon>Vitales</taxon>
        <taxon>Vitaceae</taxon>
        <taxon>Viteae</taxon>
        <taxon>Vitis</taxon>
    </lineage>
</organism>
<evidence type="ECO:0000256" key="2">
    <source>
        <dbReference type="ARBA" id="ARBA00022982"/>
    </source>
</evidence>